<proteinExistence type="predicted"/>
<protein>
    <submittedName>
        <fullName evidence="2">Uncharacterized protein LOC142169494</fullName>
    </submittedName>
</protein>
<keyword evidence="1" id="KW-1185">Reference proteome</keyword>
<organism evidence="1 2">
    <name type="scientific">Nicotiana tabacum</name>
    <name type="common">Common tobacco</name>
    <dbReference type="NCBI Taxonomy" id="4097"/>
    <lineage>
        <taxon>Eukaryota</taxon>
        <taxon>Viridiplantae</taxon>
        <taxon>Streptophyta</taxon>
        <taxon>Embryophyta</taxon>
        <taxon>Tracheophyta</taxon>
        <taxon>Spermatophyta</taxon>
        <taxon>Magnoliopsida</taxon>
        <taxon>eudicotyledons</taxon>
        <taxon>Gunneridae</taxon>
        <taxon>Pentapetalae</taxon>
        <taxon>asterids</taxon>
        <taxon>lamiids</taxon>
        <taxon>Solanales</taxon>
        <taxon>Solanaceae</taxon>
        <taxon>Nicotianoideae</taxon>
        <taxon>Nicotianeae</taxon>
        <taxon>Nicotiana</taxon>
    </lineage>
</organism>
<reference evidence="1" key="1">
    <citation type="journal article" date="2014" name="Nat. Commun.">
        <title>The tobacco genome sequence and its comparison with those of tomato and potato.</title>
        <authorList>
            <person name="Sierro N."/>
            <person name="Battey J.N."/>
            <person name="Ouadi S."/>
            <person name="Bakaher N."/>
            <person name="Bovet L."/>
            <person name="Willig A."/>
            <person name="Goepfert S."/>
            <person name="Peitsch M.C."/>
            <person name="Ivanov N.V."/>
        </authorList>
    </citation>
    <scope>NUCLEOTIDE SEQUENCE [LARGE SCALE GENOMIC DNA]</scope>
</reference>
<evidence type="ECO:0000313" key="1">
    <source>
        <dbReference type="Proteomes" id="UP000790787"/>
    </source>
</evidence>
<dbReference type="Proteomes" id="UP000790787">
    <property type="component" value="Chromosome 2"/>
</dbReference>
<reference evidence="2" key="2">
    <citation type="submission" date="2025-08" db="UniProtKB">
        <authorList>
            <consortium name="RefSeq"/>
        </authorList>
    </citation>
    <scope>IDENTIFICATION</scope>
    <source>
        <tissue evidence="2">Leaf</tissue>
    </source>
</reference>
<name>A0AC58SQT9_TOBAC</name>
<dbReference type="RefSeq" id="XP_075087329.1">
    <property type="nucleotide sequence ID" value="XM_075231228.1"/>
</dbReference>
<gene>
    <name evidence="2" type="primary">LOC142169494</name>
</gene>
<sequence>MVGSIGNIYRSVKNLDEAYMHPNQTKDELLLASGSKSWSKSLQLLHELTSISEATPNKLLDSDRDCVKGLVIYMVTDDLLVSPLSVISGLSRLIMCNNPVSTAKLEIRTVEFGVNEALRFVEASLRSETVLSDVFLGSNEPMLLRLTG</sequence>
<accession>A0AC58SQT9</accession>
<evidence type="ECO:0000313" key="2">
    <source>
        <dbReference type="RefSeq" id="XP_075087329.1"/>
    </source>
</evidence>